<proteinExistence type="predicted"/>
<keyword evidence="2" id="KW-0812">Transmembrane</keyword>
<accession>A0A6N8FBN7</accession>
<gene>
    <name evidence="3" type="ORF">GNP35_15095</name>
</gene>
<evidence type="ECO:0000256" key="1">
    <source>
        <dbReference type="SAM" id="MobiDB-lite"/>
    </source>
</evidence>
<keyword evidence="2" id="KW-1133">Transmembrane helix</keyword>
<evidence type="ECO:0000256" key="2">
    <source>
        <dbReference type="SAM" id="Phobius"/>
    </source>
</evidence>
<feature type="compositionally biased region" description="Polar residues" evidence="1">
    <location>
        <begin position="62"/>
        <end position="78"/>
    </location>
</feature>
<organism evidence="3 4">
    <name type="scientific">Psychrosphaera haliotis</name>
    <dbReference type="NCBI Taxonomy" id="555083"/>
    <lineage>
        <taxon>Bacteria</taxon>
        <taxon>Pseudomonadati</taxon>
        <taxon>Pseudomonadota</taxon>
        <taxon>Gammaproteobacteria</taxon>
        <taxon>Alteromonadales</taxon>
        <taxon>Pseudoalteromonadaceae</taxon>
        <taxon>Psychrosphaera</taxon>
    </lineage>
</organism>
<sequence length="78" mass="9138">MFTDFNLESMFRDFMSDPVLWMSFGILALTLGLMVFYTWYFIKNVIDAEIPIEELQQEETKNNGSEHTNGLNFNSHAH</sequence>
<evidence type="ECO:0000313" key="4">
    <source>
        <dbReference type="Proteomes" id="UP000439994"/>
    </source>
</evidence>
<reference evidence="3 4" key="1">
    <citation type="submission" date="2019-11" db="EMBL/GenBank/DDBJ databases">
        <title>P. haliotis isolates from Z. marina roots.</title>
        <authorList>
            <person name="Cohen M."/>
            <person name="Jospin G."/>
            <person name="Eisen J.A."/>
            <person name="Coil D.A."/>
        </authorList>
    </citation>
    <scope>NUCLEOTIDE SEQUENCE [LARGE SCALE GENOMIC DNA]</scope>
    <source>
        <strain evidence="3 4">UCD-MCMsp1aY</strain>
    </source>
</reference>
<keyword evidence="2" id="KW-0472">Membrane</keyword>
<dbReference type="RefSeq" id="WP_155697102.1">
    <property type="nucleotide sequence ID" value="NZ_WOCD01000005.1"/>
</dbReference>
<evidence type="ECO:0000313" key="3">
    <source>
        <dbReference type="EMBL" id="MUH73698.1"/>
    </source>
</evidence>
<protein>
    <submittedName>
        <fullName evidence="3">DUF3149 domain-containing protein</fullName>
    </submittedName>
</protein>
<dbReference type="EMBL" id="WOCD01000005">
    <property type="protein sequence ID" value="MUH73698.1"/>
    <property type="molecule type" value="Genomic_DNA"/>
</dbReference>
<dbReference type="Pfam" id="PF11346">
    <property type="entry name" value="DUF3149"/>
    <property type="match status" value="1"/>
</dbReference>
<feature type="transmembrane region" description="Helical" evidence="2">
    <location>
        <begin position="20"/>
        <end position="42"/>
    </location>
</feature>
<comment type="caution">
    <text evidence="3">The sequence shown here is derived from an EMBL/GenBank/DDBJ whole genome shotgun (WGS) entry which is preliminary data.</text>
</comment>
<dbReference type="Proteomes" id="UP000439994">
    <property type="component" value="Unassembled WGS sequence"/>
</dbReference>
<name>A0A6N8FBN7_9GAMM</name>
<keyword evidence="4" id="KW-1185">Reference proteome</keyword>
<dbReference type="OrthoDB" id="5772434at2"/>
<dbReference type="AlphaFoldDB" id="A0A6N8FBN7"/>
<feature type="region of interest" description="Disordered" evidence="1">
    <location>
        <begin position="57"/>
        <end position="78"/>
    </location>
</feature>
<dbReference type="InterPro" id="IPR021494">
    <property type="entry name" value="DUF3149"/>
</dbReference>